<dbReference type="GO" id="GO:0009306">
    <property type="term" value="P:protein secretion"/>
    <property type="evidence" value="ECO:0007669"/>
    <property type="project" value="InterPro"/>
</dbReference>
<evidence type="ECO:0000313" key="7">
    <source>
        <dbReference type="Proteomes" id="UP000182114"/>
    </source>
</evidence>
<evidence type="ECO:0000256" key="2">
    <source>
        <dbReference type="ARBA" id="ARBA00022692"/>
    </source>
</evidence>
<name>A0A1G7IVV5_9FLAO</name>
<dbReference type="InterPro" id="IPR007452">
    <property type="entry name" value="TamB_C"/>
</dbReference>
<organism evidence="6 7">
    <name type="scientific">Cellulophaga baltica</name>
    <dbReference type="NCBI Taxonomy" id="76594"/>
    <lineage>
        <taxon>Bacteria</taxon>
        <taxon>Pseudomonadati</taxon>
        <taxon>Bacteroidota</taxon>
        <taxon>Flavobacteriia</taxon>
        <taxon>Flavobacteriales</taxon>
        <taxon>Flavobacteriaceae</taxon>
        <taxon>Cellulophaga</taxon>
    </lineage>
</organism>
<dbReference type="EMBL" id="FNBD01000008">
    <property type="protein sequence ID" value="SDF16862.1"/>
    <property type="molecule type" value="Genomic_DNA"/>
</dbReference>
<dbReference type="Pfam" id="PF04357">
    <property type="entry name" value="TamB"/>
    <property type="match status" value="1"/>
</dbReference>
<sequence length="1662" mass="182843">MPLQMGKKQKGILKRILKVFAILLLLFISIILFIRSQWGQDIIVSKVVNYVSKKTNTIVEIDRLFLTFSGNLYLEGLYLEDVKGDTLIYSKSLEANVPLSPLVFGNDIELKSLIWDGVKANISRAEKVETFNFNFLLEAFAATDTVTTTQASAPVAFTIGEVSLSNFDVRYTDGFLGIESAIKLGKLQVDIDEMVLESMKFKLENVMLYDTDITYKQTKPFPEAKDSTATQLPYIAVENFKLEQVTAQYNSIPDQLTSSVKIGQFNLDLETADLANNVFTVNELKLNNSTISLLTENQNSTTPITEKTATNSTKFEWPNYIVQVAKIDLNHNNINLKVGQPTITPGEFNPSDIAISNLNFTTENLSYKAKQMKLSLKTFSFKEQSGFQLRNLAFNSSLNATSTAVSDLELKTNRSIIHGDASIKYNSIQELLEAPENSVIAVSFPEFILNLDDAYYFQTNLAQNETIKKAASKPFTGNLNASGSLSTLATTMKLNWGEHTQLTAKGELYNLMNPDALSFDFKTLKATSIRKDILTFISETDLGISIPKTIQLDAIAIGSTEHIKGNIALKIPEGTAKILGEFSAKNSMSFSGTLSLDNLRLDQLLKNNELGGISMTMDLKGSGNSLNSLNADLRTNFTQLDFKDYDFSNLNLSGKIVRGKGVINADFKDQNLNLEANAPIHLDSINSNLKLNLNLIGADLYALGITQENIKVGTKLNARFSGNLTDFELNTSVLESVAVYDNEQYHMDAIDLKAIINTNSSKVNIDSDFLTGQLNSNGSPEMVYTALQKQFEAYFTDSTAIDTTTNPIVLSMNLAFRPTPILTEVFLKDVDKLDTITMKANFDASAKKLNAVLFIPSASYNGSTIDSLSVLIEGDSTDLNLKAGFSALSSDPILIKKTVFEGTVKNNALLTEFTFFDDGTTLAHIATEVRFSKDTTKLHINPSGLIFNRKNWTIPEDNTIAIGENILNFKNIRFTKENQELSLSNTIEGIDSEHFGITFNNFKLQTFLSLLNPDEALASGNINGSFVIENPFEASGIIADFKINDLKALQNPLGNLKLKATSTSNTAYDFDLTLKDGGIDLDLTGDYTAAKSGAQLNLDLELNKVSLKNIEAFSKGAITNSEGFISGSAKVRGTTTNPEYEGVFNFKDAIFNVAELNSVFKITDEKLKINTSGLYLDNFEINDSKANSFVLNGTVLTDDFTNPSFDLGLKADAFQVINSTKEDNELFYGQASMDADVKINGSLSLPVVTGSLKVRKITDITYVVPESQLDVEERDGVVIFVNQENPDAILTRNDEEETSSLFKGYKVNTVLEIADDAIFNVIIDKKTGDNLQVSGDAALNFSVASNGTMSLSGRYELKDGHYETSLYNLVKRKFDIKPGSTITWLGSPTDAKLDVTAIYNVEASASPLMSSVTSSEDASVTSKYQQVLPFMVYLNVDGQLLTPEISFNLDMPEDSQGSLSGAVYSQVQQLNDQESELNKQVFSLLTLNRFFPTAGSDGSSGGTATIARNNVNKVLSGQLNTFSNKLLGNTGFDLDFDLDSFTDYQGDSPQDRTQLNINAQKKLFDNRLIVTAGSAVDVEGSAQAGQSETPIIGNVSLEYLLSEDGRYRLKGFRKNEYQNVIDGQLIVTGVALIFNREFNSFSELFNPLKKDTEEKKITKENK</sequence>
<accession>A0A1G7IVV5</accession>
<keyword evidence="7" id="KW-1185">Reference proteome</keyword>
<dbReference type="GO" id="GO:0005886">
    <property type="term" value="C:plasma membrane"/>
    <property type="evidence" value="ECO:0007669"/>
    <property type="project" value="InterPro"/>
</dbReference>
<protein>
    <recommendedName>
        <fullName evidence="5">Translocation and assembly module TamB C-terminal domain-containing protein</fullName>
    </recommendedName>
</protein>
<comment type="subcellular location">
    <subcellularLocation>
        <location evidence="1">Membrane</location>
        <topology evidence="1">Single-pass membrane protein</topology>
    </subcellularLocation>
</comment>
<keyword evidence="3" id="KW-1133">Transmembrane helix</keyword>
<keyword evidence="4" id="KW-0472">Membrane</keyword>
<evidence type="ECO:0000256" key="3">
    <source>
        <dbReference type="ARBA" id="ARBA00022989"/>
    </source>
</evidence>
<dbReference type="Proteomes" id="UP000182114">
    <property type="component" value="Unassembled WGS sequence"/>
</dbReference>
<gene>
    <name evidence="6" type="ORF">SAMN04487992_10861</name>
</gene>
<dbReference type="eggNOG" id="COG2911">
    <property type="taxonomic scope" value="Bacteria"/>
</dbReference>
<evidence type="ECO:0000256" key="4">
    <source>
        <dbReference type="ARBA" id="ARBA00023136"/>
    </source>
</evidence>
<keyword evidence="2" id="KW-0812">Transmembrane</keyword>
<proteinExistence type="predicted"/>
<evidence type="ECO:0000256" key="1">
    <source>
        <dbReference type="ARBA" id="ARBA00004167"/>
    </source>
</evidence>
<feature type="domain" description="Translocation and assembly module TamB C-terminal" evidence="5">
    <location>
        <begin position="1178"/>
        <end position="1638"/>
    </location>
</feature>
<evidence type="ECO:0000259" key="5">
    <source>
        <dbReference type="Pfam" id="PF04357"/>
    </source>
</evidence>
<evidence type="ECO:0000313" key="6">
    <source>
        <dbReference type="EMBL" id="SDF16862.1"/>
    </source>
</evidence>
<reference evidence="7" key="1">
    <citation type="submission" date="2016-10" db="EMBL/GenBank/DDBJ databases">
        <authorList>
            <person name="Varghese N."/>
            <person name="Submissions S."/>
        </authorList>
    </citation>
    <scope>NUCLEOTIDE SEQUENCE [LARGE SCALE GENOMIC DNA]</scope>
    <source>
        <strain evidence="7">DSM 24729</strain>
    </source>
</reference>